<accession>A0A2V2XFV5</accession>
<sequence length="170" mass="19193">MNQFELFVASSESARSDAWRYLRRLRELDNRIDENMQRLREIAETVVKPTVTQRTEKRKRKNGLPHGNGKRGRSPPGTVTSGAFFRGHGEDDDDVSSDTSVVLLEPSEAKPCVEYRACRHRILRYALEREAVAEELKACGSEMNKCLAVRMAKLRQTLSGVEYSSTGTSS</sequence>
<protein>
    <submittedName>
        <fullName evidence="2">Uncharacterized protein</fullName>
    </submittedName>
</protein>
<comment type="caution">
    <text evidence="2">The sequence shown here is derived from an EMBL/GenBank/DDBJ whole genome shotgun (WGS) entry which is preliminary data.</text>
</comment>
<dbReference type="VEuPathDB" id="TriTrypDB:TcCL_ESM07012"/>
<dbReference type="VEuPathDB" id="TriTrypDB:TcCLB.506933.46"/>
<dbReference type="VEuPathDB" id="TriTrypDB:BCY84_15755"/>
<evidence type="ECO:0000313" key="3">
    <source>
        <dbReference type="Proteomes" id="UP000246078"/>
    </source>
</evidence>
<gene>
    <name evidence="2" type="ORF">C3747_10g438</name>
</gene>
<dbReference type="AlphaFoldDB" id="A0A2V2XFV5"/>
<dbReference type="VEuPathDB" id="TriTrypDB:TcYC6_0013200"/>
<feature type="region of interest" description="Disordered" evidence="1">
    <location>
        <begin position="46"/>
        <end position="100"/>
    </location>
</feature>
<evidence type="ECO:0000313" key="2">
    <source>
        <dbReference type="EMBL" id="PWV19405.1"/>
    </source>
</evidence>
<reference evidence="2 3" key="1">
    <citation type="journal article" date="2018" name="Microb. Genom.">
        <title>Expanding an expanded genome: long-read sequencing of Trypanosoma cruzi.</title>
        <authorList>
            <person name="Berna L."/>
            <person name="Rodriguez M."/>
            <person name="Chiribao M.L."/>
            <person name="Parodi-Talice A."/>
            <person name="Pita S."/>
            <person name="Rijo G."/>
            <person name="Alvarez-Valin F."/>
            <person name="Robello C."/>
        </authorList>
    </citation>
    <scope>NUCLEOTIDE SEQUENCE [LARGE SCALE GENOMIC DNA]</scope>
    <source>
        <strain evidence="2 3">TCC</strain>
    </source>
</reference>
<dbReference type="VEuPathDB" id="TriTrypDB:TcBrA4_0079080"/>
<organism evidence="2 3">
    <name type="scientific">Trypanosoma cruzi</name>
    <dbReference type="NCBI Taxonomy" id="5693"/>
    <lineage>
        <taxon>Eukaryota</taxon>
        <taxon>Discoba</taxon>
        <taxon>Euglenozoa</taxon>
        <taxon>Kinetoplastea</taxon>
        <taxon>Metakinetoplastina</taxon>
        <taxon>Trypanosomatida</taxon>
        <taxon>Trypanosomatidae</taxon>
        <taxon>Trypanosoma</taxon>
        <taxon>Schizotrypanum</taxon>
    </lineage>
</organism>
<evidence type="ECO:0000256" key="1">
    <source>
        <dbReference type="SAM" id="MobiDB-lite"/>
    </source>
</evidence>
<dbReference type="EMBL" id="PRFC01000010">
    <property type="protein sequence ID" value="PWV19405.1"/>
    <property type="molecule type" value="Genomic_DNA"/>
</dbReference>
<name>A0A2V2XFV5_TRYCR</name>
<dbReference type="VEuPathDB" id="TriTrypDB:C3747_10g438"/>
<dbReference type="VEuPathDB" id="TriTrypDB:TcG_09176"/>
<dbReference type="Proteomes" id="UP000246078">
    <property type="component" value="Unassembled WGS sequence"/>
</dbReference>
<feature type="compositionally biased region" description="Basic residues" evidence="1">
    <location>
        <begin position="56"/>
        <end position="73"/>
    </location>
</feature>
<proteinExistence type="predicted"/>